<dbReference type="InterPro" id="IPR008040">
    <property type="entry name" value="Hydant_A_N"/>
</dbReference>
<evidence type="ECO:0000259" key="2">
    <source>
        <dbReference type="Pfam" id="PF01968"/>
    </source>
</evidence>
<evidence type="ECO:0000259" key="4">
    <source>
        <dbReference type="Pfam" id="PF19278"/>
    </source>
</evidence>
<evidence type="ECO:0000313" key="6">
    <source>
        <dbReference type="Proteomes" id="UP000050320"/>
    </source>
</evidence>
<organism evidence="5 6">
    <name type="scientific">Acidiplasma aeolicum</name>
    <dbReference type="NCBI Taxonomy" id="507754"/>
    <lineage>
        <taxon>Archaea</taxon>
        <taxon>Methanobacteriati</taxon>
        <taxon>Thermoplasmatota</taxon>
        <taxon>Thermoplasmata</taxon>
        <taxon>Thermoplasmatales</taxon>
        <taxon>Ferroplasmaceae</taxon>
        <taxon>Acidiplasma</taxon>
    </lineage>
</organism>
<reference evidence="5 6" key="1">
    <citation type="submission" date="2015-09" db="EMBL/GenBank/DDBJ databases">
        <title>Heavy metals and arsenic resistance mechanisms in polyextremophilic archaea of the family Ferroplasmaceae.</title>
        <authorList>
            <person name="Bulaev A.G."/>
            <person name="Kanygina A.V."/>
        </authorList>
    </citation>
    <scope>NUCLEOTIDE SEQUENCE [LARGE SCALE GENOMIC DNA]</scope>
    <source>
        <strain evidence="5 6">VT</strain>
    </source>
</reference>
<keyword evidence="1" id="KW-0175">Coiled coil</keyword>
<dbReference type="GO" id="GO:0005829">
    <property type="term" value="C:cytosol"/>
    <property type="evidence" value="ECO:0007669"/>
    <property type="project" value="TreeGrafter"/>
</dbReference>
<evidence type="ECO:0008006" key="7">
    <source>
        <dbReference type="Google" id="ProtNLM"/>
    </source>
</evidence>
<dbReference type="PANTHER" id="PTHR11365:SF2">
    <property type="entry name" value="5-OXOPROLINASE"/>
    <property type="match status" value="1"/>
</dbReference>
<name>A0A0N8VLI8_9ARCH</name>
<feature type="domain" description="Acetophenone carboxylase-like C-terminal" evidence="4">
    <location>
        <begin position="509"/>
        <end position="674"/>
    </location>
</feature>
<dbReference type="PANTHER" id="PTHR11365">
    <property type="entry name" value="5-OXOPROLINASE RELATED"/>
    <property type="match status" value="1"/>
</dbReference>
<dbReference type="EMBL" id="LKBG01000003">
    <property type="protein sequence ID" value="KQB36644.1"/>
    <property type="molecule type" value="Genomic_DNA"/>
</dbReference>
<evidence type="ECO:0000259" key="3">
    <source>
        <dbReference type="Pfam" id="PF05378"/>
    </source>
</evidence>
<sequence length="685" mass="77127">MEIIMVKFMRIGIDIGGAFTDLVYISDDGNLLSVKVDTTADYVSGVINSLNASEINLENINSIIHGQTVVINSIIQKNFPPVGLITTRGFRDVLEIQRANRRDIYNLRYKKPEPVIPRHLRIEINERTTSNGEIIQKPSINELKEISKFFKQNNIKNISVALINSYINDTNEKYIKKYLEELNFDYITLSSEITGEWREYERTSTAVLNSSVMPVVDKYITELEQFLQRNNFSGNFFIMSSNGGINKASFVKRFPIITIESGPIGGVIGALKIIKDKYGIDKPVNIITLDGGSTTTKTSLISGHMPKIVTEYYIGRDQYSSGYPVKTPVVDIKEVGSGGTSIAYLDNGNLRVGPRAAGAYPGPACYSRGGVEPTLTDAYLVNGLIDPNYFLGGRIKLSIENARDAISKLADKIHMSLEDTAEGIIQLANENAAYAIRLVSIQRGYDPRDFILVPFGGSGPMQASFISKSLGIKQILIPYIPLGVFSAWGMLNADLRHENTKTIIMKVTNENLESINNEFVKLEKNIIETFRQENEENVILTRYADLRYVGQEHTLKIEIPRNEHIDIDMIYEKFHKEHEKEYAFKMVGNLVELVNINVVGIVPVKTWNIKPRENRGNNLVRQRKIYLNGKWVNVNIYPKDLIPKDKNLPGPLIIEEETSTIVVIYGQKAVLDEYGNIIIEEDKND</sequence>
<dbReference type="RefSeq" id="WP_054963961.1">
    <property type="nucleotide sequence ID" value="NZ_LJCQ01000130.1"/>
</dbReference>
<dbReference type="InterPro" id="IPR002821">
    <property type="entry name" value="Hydantoinase_A"/>
</dbReference>
<comment type="caution">
    <text evidence="5">The sequence shown here is derived from an EMBL/GenBank/DDBJ whole genome shotgun (WGS) entry which is preliminary data.</text>
</comment>
<dbReference type="GO" id="GO:0006749">
    <property type="term" value="P:glutathione metabolic process"/>
    <property type="evidence" value="ECO:0007669"/>
    <property type="project" value="TreeGrafter"/>
</dbReference>
<protein>
    <recommendedName>
        <fullName evidence="7">5-oxoprolinase</fullName>
    </recommendedName>
</protein>
<evidence type="ECO:0000313" key="5">
    <source>
        <dbReference type="EMBL" id="KQB36644.1"/>
    </source>
</evidence>
<dbReference type="Pfam" id="PF01968">
    <property type="entry name" value="Hydantoinase_A"/>
    <property type="match status" value="1"/>
</dbReference>
<dbReference type="Proteomes" id="UP000050320">
    <property type="component" value="Unassembled WGS sequence"/>
</dbReference>
<feature type="coiled-coil region" evidence="1">
    <location>
        <begin position="505"/>
        <end position="532"/>
    </location>
</feature>
<dbReference type="Pfam" id="PF19278">
    <property type="entry name" value="Hydant_A_C"/>
    <property type="match status" value="1"/>
</dbReference>
<dbReference type="InterPro" id="IPR049517">
    <property type="entry name" value="ACX-like_C"/>
</dbReference>
<evidence type="ECO:0000256" key="1">
    <source>
        <dbReference type="SAM" id="Coils"/>
    </source>
</evidence>
<dbReference type="Pfam" id="PF05378">
    <property type="entry name" value="Hydant_A_N"/>
    <property type="match status" value="1"/>
</dbReference>
<dbReference type="InterPro" id="IPR045079">
    <property type="entry name" value="Oxoprolinase-like"/>
</dbReference>
<feature type="domain" description="Hydantoinase/oxoprolinase N-terminal" evidence="3">
    <location>
        <begin position="10"/>
        <end position="181"/>
    </location>
</feature>
<gene>
    <name evidence="5" type="ORF">AOG54_07080</name>
</gene>
<dbReference type="AlphaFoldDB" id="A0A0N8VLI8"/>
<accession>A0A0N8VLI8</accession>
<dbReference type="GO" id="GO:0017168">
    <property type="term" value="F:5-oxoprolinase (ATP-hydrolyzing) activity"/>
    <property type="evidence" value="ECO:0007669"/>
    <property type="project" value="TreeGrafter"/>
</dbReference>
<keyword evidence="6" id="KW-1185">Reference proteome</keyword>
<proteinExistence type="predicted"/>
<feature type="domain" description="Hydantoinase A/oxoprolinase" evidence="2">
    <location>
        <begin position="202"/>
        <end position="498"/>
    </location>
</feature>